<keyword evidence="9" id="KW-0808">Transferase</keyword>
<dbReference type="Proteomes" id="UP000289340">
    <property type="component" value="Chromosome 13"/>
</dbReference>
<dbReference type="PROSITE" id="PS51450">
    <property type="entry name" value="LRR"/>
    <property type="match status" value="1"/>
</dbReference>
<evidence type="ECO:0000256" key="2">
    <source>
        <dbReference type="ARBA" id="ARBA00022614"/>
    </source>
</evidence>
<dbReference type="PANTHER" id="PTHR45631">
    <property type="entry name" value="OS07G0107800 PROTEIN-RELATED"/>
    <property type="match status" value="1"/>
</dbReference>
<evidence type="ECO:0000313" key="9">
    <source>
        <dbReference type="EMBL" id="RZB71537.1"/>
    </source>
</evidence>
<feature type="domain" description="Malectin-like" evidence="8">
    <location>
        <begin position="1"/>
        <end position="106"/>
    </location>
</feature>
<dbReference type="SUPFAM" id="SSF52058">
    <property type="entry name" value="L domain-like"/>
    <property type="match status" value="1"/>
</dbReference>
<keyword evidence="7" id="KW-0472">Membrane</keyword>
<sequence length="257" mass="28354">MSTAATPINASAPFQFYWGPDNVDDKFYIYMHFSEVEILAENETRTFNIFMNGKLFYGPLTPGYLTTNTIYAKSALTGATRYLFSLAKTGTSTLPPIINAMEIYKVIDFPQSETEQDDVDAITNIKNAYGVDRNWQGDPCGPVAYIWEGLNCSYDNTPRITSLNLSSSGLTGQISSFISELTMLQYLDLSNNSLSGSLPDFLTQLQSLKVLNLVNNNLTGPVPGGLVERSKEGSLSLRLKKKSIGLNASLKYAFFPL</sequence>
<reference evidence="9 10" key="1">
    <citation type="submission" date="2018-09" db="EMBL/GenBank/DDBJ databases">
        <title>A high-quality reference genome of wild soybean provides a powerful tool to mine soybean genomes.</title>
        <authorList>
            <person name="Xie M."/>
            <person name="Chung C.Y.L."/>
            <person name="Li M.-W."/>
            <person name="Wong F.-L."/>
            <person name="Chan T.-F."/>
            <person name="Lam H.-M."/>
        </authorList>
    </citation>
    <scope>NUCLEOTIDE SEQUENCE [LARGE SCALE GENOMIC DNA]</scope>
    <source>
        <strain evidence="10">cv. W05</strain>
        <tissue evidence="9">Hypocotyl of etiolated seedlings</tissue>
    </source>
</reference>
<keyword evidence="9" id="KW-0675">Receptor</keyword>
<evidence type="ECO:0000256" key="5">
    <source>
        <dbReference type="ARBA" id="ARBA00022737"/>
    </source>
</evidence>
<protein>
    <submittedName>
        <fullName evidence="9">Putative LRR receptor-like serine/threonine-protein kinase</fullName>
    </submittedName>
</protein>
<gene>
    <name evidence="9" type="ORF">D0Y65_036137</name>
</gene>
<accession>A0A445HD49</accession>
<dbReference type="GO" id="GO:0016301">
    <property type="term" value="F:kinase activity"/>
    <property type="evidence" value="ECO:0007669"/>
    <property type="project" value="UniProtKB-KW"/>
</dbReference>
<dbReference type="InterPro" id="IPR001611">
    <property type="entry name" value="Leu-rich_rpt"/>
</dbReference>
<comment type="caution">
    <text evidence="9">The sequence shown here is derived from an EMBL/GenBank/DDBJ whole genome shotgun (WGS) entry which is preliminary data.</text>
</comment>
<evidence type="ECO:0000256" key="6">
    <source>
        <dbReference type="ARBA" id="ARBA00022989"/>
    </source>
</evidence>
<dbReference type="GO" id="GO:0016020">
    <property type="term" value="C:membrane"/>
    <property type="evidence" value="ECO:0007669"/>
    <property type="project" value="UniProtKB-SubCell"/>
</dbReference>
<evidence type="ECO:0000313" key="10">
    <source>
        <dbReference type="Proteomes" id="UP000289340"/>
    </source>
</evidence>
<evidence type="ECO:0000256" key="3">
    <source>
        <dbReference type="ARBA" id="ARBA00022692"/>
    </source>
</evidence>
<keyword evidence="2" id="KW-0433">Leucine-rich repeat</keyword>
<dbReference type="PRINTS" id="PR00019">
    <property type="entry name" value="LEURICHRPT"/>
</dbReference>
<dbReference type="FunFam" id="3.80.10.10:FF:000129">
    <property type="entry name" value="Leucine-rich repeat receptor-like kinase"/>
    <property type="match status" value="1"/>
</dbReference>
<organism evidence="9 10">
    <name type="scientific">Glycine soja</name>
    <name type="common">Wild soybean</name>
    <dbReference type="NCBI Taxonomy" id="3848"/>
    <lineage>
        <taxon>Eukaryota</taxon>
        <taxon>Viridiplantae</taxon>
        <taxon>Streptophyta</taxon>
        <taxon>Embryophyta</taxon>
        <taxon>Tracheophyta</taxon>
        <taxon>Spermatophyta</taxon>
        <taxon>Magnoliopsida</taxon>
        <taxon>eudicotyledons</taxon>
        <taxon>Gunneridae</taxon>
        <taxon>Pentapetalae</taxon>
        <taxon>rosids</taxon>
        <taxon>fabids</taxon>
        <taxon>Fabales</taxon>
        <taxon>Fabaceae</taxon>
        <taxon>Papilionoideae</taxon>
        <taxon>50 kb inversion clade</taxon>
        <taxon>NPAAA clade</taxon>
        <taxon>indigoferoid/millettioid clade</taxon>
        <taxon>Phaseoleae</taxon>
        <taxon>Glycine</taxon>
        <taxon>Glycine subgen. Soja</taxon>
    </lineage>
</organism>
<evidence type="ECO:0000256" key="4">
    <source>
        <dbReference type="ARBA" id="ARBA00022729"/>
    </source>
</evidence>
<keyword evidence="5" id="KW-0677">Repeat</keyword>
<evidence type="ECO:0000256" key="7">
    <source>
        <dbReference type="ARBA" id="ARBA00023136"/>
    </source>
</evidence>
<evidence type="ECO:0000256" key="1">
    <source>
        <dbReference type="ARBA" id="ARBA00004167"/>
    </source>
</evidence>
<proteinExistence type="predicted"/>
<dbReference type="Gene3D" id="3.80.10.10">
    <property type="entry name" value="Ribonuclease Inhibitor"/>
    <property type="match status" value="1"/>
</dbReference>
<dbReference type="Pfam" id="PF13855">
    <property type="entry name" value="LRR_8"/>
    <property type="match status" value="1"/>
</dbReference>
<dbReference type="AlphaFoldDB" id="A0A445HD49"/>
<dbReference type="InterPro" id="IPR032675">
    <property type="entry name" value="LRR_dom_sf"/>
</dbReference>
<name>A0A445HD49_GLYSO</name>
<dbReference type="Pfam" id="PF12819">
    <property type="entry name" value="Malectin_like"/>
    <property type="match status" value="1"/>
</dbReference>
<keyword evidence="10" id="KW-1185">Reference proteome</keyword>
<keyword evidence="4" id="KW-0732">Signal</keyword>
<keyword evidence="9" id="KW-0418">Kinase</keyword>
<dbReference type="PANTHER" id="PTHR45631:SF202">
    <property type="entry name" value="SENESCENCE-INDUCED RECEPTOR-LIKE SERINE_THREONINE-PROTEIN KINASE"/>
    <property type="match status" value="1"/>
</dbReference>
<dbReference type="EMBL" id="QZWG01000013">
    <property type="protein sequence ID" value="RZB71537.1"/>
    <property type="molecule type" value="Genomic_DNA"/>
</dbReference>
<evidence type="ECO:0000259" key="8">
    <source>
        <dbReference type="Pfam" id="PF12819"/>
    </source>
</evidence>
<keyword evidence="3" id="KW-0812">Transmembrane</keyword>
<comment type="subcellular location">
    <subcellularLocation>
        <location evidence="1">Membrane</location>
        <topology evidence="1">Single-pass membrane protein</topology>
    </subcellularLocation>
</comment>
<keyword evidence="6" id="KW-1133">Transmembrane helix</keyword>
<dbReference type="InterPro" id="IPR024788">
    <property type="entry name" value="Malectin-like_Carb-bd_dom"/>
</dbReference>